<feature type="transmembrane region" description="Helical" evidence="1">
    <location>
        <begin position="144"/>
        <end position="167"/>
    </location>
</feature>
<dbReference type="AlphaFoldDB" id="A0A3N6MZF6"/>
<dbReference type="PANTHER" id="PTHR36435:SF1">
    <property type="entry name" value="CAAX AMINO TERMINAL PROTEASE FAMILY PROTEIN"/>
    <property type="match status" value="1"/>
</dbReference>
<dbReference type="Proteomes" id="UP000281431">
    <property type="component" value="Unassembled WGS sequence"/>
</dbReference>
<feature type="transmembrane region" description="Helical" evidence="1">
    <location>
        <begin position="264"/>
        <end position="284"/>
    </location>
</feature>
<keyword evidence="3" id="KW-0482">Metalloprotease</keyword>
<comment type="caution">
    <text evidence="3">The sequence shown here is derived from an EMBL/GenBank/DDBJ whole genome shotgun (WGS) entry which is preliminary data.</text>
</comment>
<feature type="transmembrane region" description="Helical" evidence="1">
    <location>
        <begin position="325"/>
        <end position="343"/>
    </location>
</feature>
<accession>A0A3N6MZF6</accession>
<dbReference type="InterPro" id="IPR052710">
    <property type="entry name" value="CAAX_protease"/>
</dbReference>
<dbReference type="Pfam" id="PF02517">
    <property type="entry name" value="Rce1-like"/>
    <property type="match status" value="1"/>
</dbReference>
<organism evidence="3 4">
    <name type="scientific">Natrarchaeobius chitinivorans</name>
    <dbReference type="NCBI Taxonomy" id="1679083"/>
    <lineage>
        <taxon>Archaea</taxon>
        <taxon>Methanobacteriati</taxon>
        <taxon>Methanobacteriota</taxon>
        <taxon>Stenosarchaea group</taxon>
        <taxon>Halobacteria</taxon>
        <taxon>Halobacteriales</taxon>
        <taxon>Natrialbaceae</taxon>
        <taxon>Natrarchaeobius</taxon>
    </lineage>
</organism>
<proteinExistence type="predicted"/>
<dbReference type="GO" id="GO:0008237">
    <property type="term" value="F:metallopeptidase activity"/>
    <property type="evidence" value="ECO:0007669"/>
    <property type="project" value="UniProtKB-KW"/>
</dbReference>
<evidence type="ECO:0000313" key="3">
    <source>
        <dbReference type="EMBL" id="RQH00517.1"/>
    </source>
</evidence>
<feature type="transmembrane region" description="Helical" evidence="1">
    <location>
        <begin position="296"/>
        <end position="319"/>
    </location>
</feature>
<dbReference type="EMBL" id="REFZ01000006">
    <property type="protein sequence ID" value="RQH00517.1"/>
    <property type="molecule type" value="Genomic_DNA"/>
</dbReference>
<evidence type="ECO:0000313" key="4">
    <source>
        <dbReference type="Proteomes" id="UP000281431"/>
    </source>
</evidence>
<evidence type="ECO:0000256" key="1">
    <source>
        <dbReference type="SAM" id="Phobius"/>
    </source>
</evidence>
<keyword evidence="1" id="KW-0472">Membrane</keyword>
<gene>
    <name evidence="3" type="ORF">EA472_10650</name>
</gene>
<name>A0A3N6MZF6_NATCH</name>
<feature type="transmembrane region" description="Helical" evidence="1">
    <location>
        <begin position="73"/>
        <end position="91"/>
    </location>
</feature>
<feature type="transmembrane region" description="Helical" evidence="1">
    <location>
        <begin position="43"/>
        <end position="61"/>
    </location>
</feature>
<feature type="domain" description="CAAX prenyl protease 2/Lysostaphin resistance protein A-like" evidence="2">
    <location>
        <begin position="265"/>
        <end position="362"/>
    </location>
</feature>
<feature type="transmembrane region" description="Helical" evidence="1">
    <location>
        <begin position="350"/>
        <end position="371"/>
    </location>
</feature>
<dbReference type="GO" id="GO:0080120">
    <property type="term" value="P:CAAX-box protein maturation"/>
    <property type="evidence" value="ECO:0007669"/>
    <property type="project" value="UniProtKB-ARBA"/>
</dbReference>
<sequence length="372" mass="38400">MTEIARTDAGSVSSGVVPGVGIGFAAATMAAMIVPIRRGVDDPAVWVGAAFAVVAVVAFLADRHFGLERRLAAGVAAASSAVVVMLAGYALNQGVAASIALPAVPWSISLVFVAFCTAGLAVSVGVAHFFGIDGYGLKERSVQTATLSVLGLGGLIAAQFATVAVALPAMAAFGSLSLVQLVVVSQIGMALGTGAVAIGYLVIREYGFSYIDLHVPTKRDLLWIVAGIFVLFGALFLISAVFYTTGIESSDHGTAQQAQENPEILLVLIPASLLIIGPFEELLYRNVIQKALYGTFSRYGAVVVGSVIFAAVHVLAYGTAGAGEVIASLGVIFGLSLVLGTIYERTENLVVPAIIHGIYNAILFANLYAMYA</sequence>
<protein>
    <submittedName>
        <fullName evidence="3">CPBP family intramembrane metalloprotease</fullName>
    </submittedName>
</protein>
<keyword evidence="1" id="KW-1133">Transmembrane helix</keyword>
<dbReference type="OrthoDB" id="275779at2157"/>
<feature type="transmembrane region" description="Helical" evidence="1">
    <location>
        <begin position="103"/>
        <end position="132"/>
    </location>
</feature>
<evidence type="ECO:0000259" key="2">
    <source>
        <dbReference type="Pfam" id="PF02517"/>
    </source>
</evidence>
<keyword evidence="1" id="KW-0812">Transmembrane</keyword>
<dbReference type="GO" id="GO:0006508">
    <property type="term" value="P:proteolysis"/>
    <property type="evidence" value="ECO:0007669"/>
    <property type="project" value="UniProtKB-KW"/>
</dbReference>
<feature type="transmembrane region" description="Helical" evidence="1">
    <location>
        <begin position="12"/>
        <end position="37"/>
    </location>
</feature>
<feature type="transmembrane region" description="Helical" evidence="1">
    <location>
        <begin position="221"/>
        <end position="244"/>
    </location>
</feature>
<keyword evidence="3" id="KW-0378">Hydrolase</keyword>
<keyword evidence="4" id="KW-1185">Reference proteome</keyword>
<keyword evidence="3" id="KW-0645">Protease</keyword>
<reference evidence="3 4" key="1">
    <citation type="submission" date="2018-10" db="EMBL/GenBank/DDBJ databases">
        <title>Natrarchaeobius chitinivorans gen. nov., sp. nov., and Natrarchaeobius haloalkaliphilus sp. nov., alkaliphilic, chitin-utilizing haloarchaea from hypersaline alkaline lakes.</title>
        <authorList>
            <person name="Sorokin D.Y."/>
            <person name="Elcheninov A.G."/>
            <person name="Kostrikina N.A."/>
            <person name="Bale N.J."/>
            <person name="Sinninghe Damste J.S."/>
            <person name="Khijniak T.V."/>
            <person name="Kublanov I.V."/>
            <person name="Toshchakov S.V."/>
        </authorList>
    </citation>
    <scope>NUCLEOTIDE SEQUENCE [LARGE SCALE GENOMIC DNA]</scope>
    <source>
        <strain evidence="3 4">AArcht7</strain>
    </source>
</reference>
<dbReference type="PANTHER" id="PTHR36435">
    <property type="entry name" value="SLR1288 PROTEIN"/>
    <property type="match status" value="1"/>
</dbReference>
<dbReference type="InterPro" id="IPR003675">
    <property type="entry name" value="Rce1/LyrA-like_dom"/>
</dbReference>
<dbReference type="GO" id="GO:0004175">
    <property type="term" value="F:endopeptidase activity"/>
    <property type="evidence" value="ECO:0007669"/>
    <property type="project" value="UniProtKB-ARBA"/>
</dbReference>
<feature type="transmembrane region" description="Helical" evidence="1">
    <location>
        <begin position="179"/>
        <end position="201"/>
    </location>
</feature>